<name>A0ACC2C0V6_DIPCM</name>
<gene>
    <name evidence="1" type="ORF">O6H91_12G042500</name>
</gene>
<reference evidence="2" key="1">
    <citation type="journal article" date="2024" name="Proc. Natl. Acad. Sci. U.S.A.">
        <title>Extraordinary preservation of gene collinearity over three hundred million years revealed in homosporous lycophytes.</title>
        <authorList>
            <person name="Li C."/>
            <person name="Wickell D."/>
            <person name="Kuo L.Y."/>
            <person name="Chen X."/>
            <person name="Nie B."/>
            <person name="Liao X."/>
            <person name="Peng D."/>
            <person name="Ji J."/>
            <person name="Jenkins J."/>
            <person name="Williams M."/>
            <person name="Shu S."/>
            <person name="Plott C."/>
            <person name="Barry K."/>
            <person name="Rajasekar S."/>
            <person name="Grimwood J."/>
            <person name="Han X."/>
            <person name="Sun S."/>
            <person name="Hou Z."/>
            <person name="He W."/>
            <person name="Dai G."/>
            <person name="Sun C."/>
            <person name="Schmutz J."/>
            <person name="Leebens-Mack J.H."/>
            <person name="Li F.W."/>
            <person name="Wang L."/>
        </authorList>
    </citation>
    <scope>NUCLEOTIDE SEQUENCE [LARGE SCALE GENOMIC DNA]</scope>
    <source>
        <strain evidence="2">cv. PW_Plant_1</strain>
    </source>
</reference>
<comment type="caution">
    <text evidence="1">The sequence shown here is derived from an EMBL/GenBank/DDBJ whole genome shotgun (WGS) entry which is preliminary data.</text>
</comment>
<keyword evidence="2" id="KW-1185">Reference proteome</keyword>
<evidence type="ECO:0000313" key="1">
    <source>
        <dbReference type="EMBL" id="KAJ7535679.1"/>
    </source>
</evidence>
<accession>A0ACC2C0V6</accession>
<protein>
    <submittedName>
        <fullName evidence="1">Uncharacterized protein</fullName>
    </submittedName>
</protein>
<sequence length="398" mass="42547">MMALVTIAAAAAGGASLHSVSKSPQNFVGSRSLLLPPPLRCDAASSHCFKQVYNSCNYHLLRAAASASGSVSAAAAVDHSSKPHRQQRLFACCCFTHISLVQGSGKILLGNRQLGSKSSRHRRCDCCSSSANDGFEESQLGKGFNLEQEMEKVLEDEESQALLKDLAAATERVSAARRELDLIFEQEKRLAELKARLEHLDATQTEANELVANCERDFAAAELEVAAAELSLVTARAGDSLQAFTNTAKTEAVDNNFERIESIRAAAVSALGGVSASLPFAIASGQGLDLNFFLSEGSILVSCALFGVCFRYIVRRDLDNIQLKAGAAAAFGLVRGLGQLETTQLLVDCSKGGCHEVFEAALDAGQSLYIFFSAALVLDFCLKKKLLKPFSAEKSQKQ</sequence>
<proteinExistence type="predicted"/>
<dbReference type="EMBL" id="CM055103">
    <property type="protein sequence ID" value="KAJ7535679.1"/>
    <property type="molecule type" value="Genomic_DNA"/>
</dbReference>
<organism evidence="1 2">
    <name type="scientific">Diphasiastrum complanatum</name>
    <name type="common">Issler's clubmoss</name>
    <name type="synonym">Lycopodium complanatum</name>
    <dbReference type="NCBI Taxonomy" id="34168"/>
    <lineage>
        <taxon>Eukaryota</taxon>
        <taxon>Viridiplantae</taxon>
        <taxon>Streptophyta</taxon>
        <taxon>Embryophyta</taxon>
        <taxon>Tracheophyta</taxon>
        <taxon>Lycopodiopsida</taxon>
        <taxon>Lycopodiales</taxon>
        <taxon>Lycopodiaceae</taxon>
        <taxon>Lycopodioideae</taxon>
        <taxon>Diphasiastrum</taxon>
    </lineage>
</organism>
<dbReference type="Proteomes" id="UP001162992">
    <property type="component" value="Chromosome 12"/>
</dbReference>
<evidence type="ECO:0000313" key="2">
    <source>
        <dbReference type="Proteomes" id="UP001162992"/>
    </source>
</evidence>